<dbReference type="PROSITE" id="PS51197">
    <property type="entry name" value="HTH_RRF2_2"/>
    <property type="match status" value="1"/>
</dbReference>
<dbReference type="GO" id="GO:0005829">
    <property type="term" value="C:cytosol"/>
    <property type="evidence" value="ECO:0007669"/>
    <property type="project" value="TreeGrafter"/>
</dbReference>
<dbReference type="AlphaFoldDB" id="A0A3B1BR50"/>
<accession>A0A3B1BR50</accession>
<dbReference type="NCBIfam" id="TIGR00738">
    <property type="entry name" value="rrf2_super"/>
    <property type="match status" value="1"/>
</dbReference>
<protein>
    <submittedName>
        <fullName evidence="2">Iron-sulfur cluster regulator IscR</fullName>
    </submittedName>
</protein>
<dbReference type="PROSITE" id="PS01332">
    <property type="entry name" value="HTH_RRF2_1"/>
    <property type="match status" value="1"/>
</dbReference>
<dbReference type="GO" id="GO:0003700">
    <property type="term" value="F:DNA-binding transcription factor activity"/>
    <property type="evidence" value="ECO:0007669"/>
    <property type="project" value="TreeGrafter"/>
</dbReference>
<proteinExistence type="predicted"/>
<dbReference type="InterPro" id="IPR000944">
    <property type="entry name" value="Tscrpt_reg_Rrf2"/>
</dbReference>
<dbReference type="Pfam" id="PF02082">
    <property type="entry name" value="Rrf2"/>
    <property type="match status" value="1"/>
</dbReference>
<dbReference type="PANTHER" id="PTHR33221">
    <property type="entry name" value="WINGED HELIX-TURN-HELIX TRANSCRIPTIONAL REGULATOR, RRF2 FAMILY"/>
    <property type="match status" value="1"/>
</dbReference>
<dbReference type="PANTHER" id="PTHR33221:SF5">
    <property type="entry name" value="HTH-TYPE TRANSCRIPTIONAL REGULATOR ISCR"/>
    <property type="match status" value="1"/>
</dbReference>
<dbReference type="SUPFAM" id="SSF46785">
    <property type="entry name" value="Winged helix' DNA-binding domain"/>
    <property type="match status" value="1"/>
</dbReference>
<evidence type="ECO:0000313" key="2">
    <source>
        <dbReference type="EMBL" id="VAX20776.1"/>
    </source>
</evidence>
<dbReference type="InterPro" id="IPR030489">
    <property type="entry name" value="TR_Rrf2-type_CS"/>
</dbReference>
<sequence>MKISTKGHYAVQALVDMASQPDNRPIALGVIAERQDLSQNYLEQLFVKLRKAGLVSSVRGPGGGYLLAKSSAVITIGDVFSAVDESLIFTECAIDEQTALAHCSKACDCSTQLLWVKLCNHFNDILFSVTIDDVVKGNIDLSATIQNSVNTPL</sequence>
<dbReference type="InterPro" id="IPR036388">
    <property type="entry name" value="WH-like_DNA-bd_sf"/>
</dbReference>
<dbReference type="EMBL" id="UOGB01000188">
    <property type="protein sequence ID" value="VAX20776.1"/>
    <property type="molecule type" value="Genomic_DNA"/>
</dbReference>
<name>A0A3B1BR50_9ZZZZ</name>
<evidence type="ECO:0000256" key="1">
    <source>
        <dbReference type="ARBA" id="ARBA00023125"/>
    </source>
</evidence>
<dbReference type="InterPro" id="IPR036390">
    <property type="entry name" value="WH_DNA-bd_sf"/>
</dbReference>
<organism evidence="2">
    <name type="scientific">hydrothermal vent metagenome</name>
    <dbReference type="NCBI Taxonomy" id="652676"/>
    <lineage>
        <taxon>unclassified sequences</taxon>
        <taxon>metagenomes</taxon>
        <taxon>ecological metagenomes</taxon>
    </lineage>
</organism>
<reference evidence="2" key="1">
    <citation type="submission" date="2018-06" db="EMBL/GenBank/DDBJ databases">
        <authorList>
            <person name="Zhirakovskaya E."/>
        </authorList>
    </citation>
    <scope>NUCLEOTIDE SEQUENCE</scope>
</reference>
<dbReference type="Gene3D" id="1.10.10.10">
    <property type="entry name" value="Winged helix-like DNA-binding domain superfamily/Winged helix DNA-binding domain"/>
    <property type="match status" value="1"/>
</dbReference>
<gene>
    <name evidence="2" type="ORF">MNBD_NITROSPINAE03-1559</name>
</gene>
<dbReference type="GO" id="GO:0003677">
    <property type="term" value="F:DNA binding"/>
    <property type="evidence" value="ECO:0007669"/>
    <property type="project" value="UniProtKB-KW"/>
</dbReference>
<keyword evidence="1" id="KW-0238">DNA-binding</keyword>